<keyword evidence="1" id="KW-1133">Transmembrane helix</keyword>
<keyword evidence="1" id="KW-0812">Transmembrane</keyword>
<name>A0A239EMV4_EKHLU</name>
<accession>A0A239EMV4</accession>
<keyword evidence="3" id="KW-1185">Reference proteome</keyword>
<dbReference type="EMBL" id="FZPD01000001">
    <property type="protein sequence ID" value="SNS45975.1"/>
    <property type="molecule type" value="Genomic_DNA"/>
</dbReference>
<gene>
    <name evidence="2" type="ORF">SAMN05421640_0238</name>
</gene>
<organism evidence="2 3">
    <name type="scientific">Ekhidna lutea</name>
    <dbReference type="NCBI Taxonomy" id="447679"/>
    <lineage>
        <taxon>Bacteria</taxon>
        <taxon>Pseudomonadati</taxon>
        <taxon>Bacteroidota</taxon>
        <taxon>Cytophagia</taxon>
        <taxon>Cytophagales</taxon>
        <taxon>Reichenbachiellaceae</taxon>
        <taxon>Ekhidna</taxon>
    </lineage>
</organism>
<evidence type="ECO:0000256" key="1">
    <source>
        <dbReference type="SAM" id="Phobius"/>
    </source>
</evidence>
<dbReference type="AlphaFoldDB" id="A0A239EMV4"/>
<protein>
    <submittedName>
        <fullName evidence="2">Uncharacterized protein</fullName>
    </submittedName>
</protein>
<feature type="transmembrane region" description="Helical" evidence="1">
    <location>
        <begin position="6"/>
        <end position="27"/>
    </location>
</feature>
<evidence type="ECO:0000313" key="3">
    <source>
        <dbReference type="Proteomes" id="UP000198393"/>
    </source>
</evidence>
<dbReference type="Proteomes" id="UP000198393">
    <property type="component" value="Unassembled WGS sequence"/>
</dbReference>
<keyword evidence="1" id="KW-0472">Membrane</keyword>
<sequence>MIEIVVNIVVYGTGLIFGGALWFLYAFSKAYHSKNKLQN</sequence>
<reference evidence="2 3" key="1">
    <citation type="submission" date="2017-06" db="EMBL/GenBank/DDBJ databases">
        <authorList>
            <person name="Kim H.J."/>
            <person name="Triplett B.A."/>
        </authorList>
    </citation>
    <scope>NUCLEOTIDE SEQUENCE [LARGE SCALE GENOMIC DNA]</scope>
    <source>
        <strain evidence="2 3">DSM 19307</strain>
    </source>
</reference>
<evidence type="ECO:0000313" key="2">
    <source>
        <dbReference type="EMBL" id="SNS45975.1"/>
    </source>
</evidence>
<proteinExistence type="predicted"/>